<sequence length="92" mass="10591">MNINKKINIFNKFLSADIVEPISFIWTQWRKQKLPLVIFIGLCLNLVIATAVYAVADGVLERRSAWAISILGFITLALVVYLFFVIFQPERF</sequence>
<dbReference type="RefSeq" id="WP_073557054.1">
    <property type="nucleotide sequence ID" value="NZ_MRCA01000025.1"/>
</dbReference>
<dbReference type="Proteomes" id="UP000186391">
    <property type="component" value="Unassembled WGS sequence"/>
</dbReference>
<protein>
    <submittedName>
        <fullName evidence="2">Potassium-transporting ATPase subunit F</fullName>
    </submittedName>
</protein>
<keyword evidence="1" id="KW-0812">Transmembrane</keyword>
<organism evidence="2 3">
    <name type="scientific">Fischerella major NIES-592</name>
    <dbReference type="NCBI Taxonomy" id="210994"/>
    <lineage>
        <taxon>Bacteria</taxon>
        <taxon>Bacillati</taxon>
        <taxon>Cyanobacteriota</taxon>
        <taxon>Cyanophyceae</taxon>
        <taxon>Nostocales</taxon>
        <taxon>Hapalosiphonaceae</taxon>
        <taxon>Fischerella</taxon>
    </lineage>
</organism>
<dbReference type="GO" id="GO:0008556">
    <property type="term" value="F:P-type potassium transmembrane transporter activity"/>
    <property type="evidence" value="ECO:0007669"/>
    <property type="project" value="InterPro"/>
</dbReference>
<dbReference type="EMBL" id="MRCA01000025">
    <property type="protein sequence ID" value="OKH11009.1"/>
    <property type="molecule type" value="Genomic_DNA"/>
</dbReference>
<proteinExistence type="predicted"/>
<dbReference type="Pfam" id="PF09604">
    <property type="entry name" value="Potass_KdpF"/>
    <property type="match status" value="1"/>
</dbReference>
<evidence type="ECO:0000256" key="1">
    <source>
        <dbReference type="SAM" id="Phobius"/>
    </source>
</evidence>
<keyword evidence="3" id="KW-1185">Reference proteome</keyword>
<evidence type="ECO:0000313" key="3">
    <source>
        <dbReference type="Proteomes" id="UP000186391"/>
    </source>
</evidence>
<gene>
    <name evidence="2" type="ORF">NIES592_23320</name>
</gene>
<feature type="transmembrane region" description="Helical" evidence="1">
    <location>
        <begin position="34"/>
        <end position="54"/>
    </location>
</feature>
<keyword evidence="1" id="KW-0472">Membrane</keyword>
<comment type="caution">
    <text evidence="2">The sequence shown here is derived from an EMBL/GenBank/DDBJ whole genome shotgun (WGS) entry which is preliminary data.</text>
</comment>
<accession>A0A1U7GT26</accession>
<dbReference type="InterPro" id="IPR011726">
    <property type="entry name" value="KdpF"/>
</dbReference>
<dbReference type="OrthoDB" id="427758at2"/>
<evidence type="ECO:0000313" key="2">
    <source>
        <dbReference type="EMBL" id="OKH11009.1"/>
    </source>
</evidence>
<dbReference type="NCBIfam" id="TIGR02115">
    <property type="entry name" value="potass_kdpF"/>
    <property type="match status" value="1"/>
</dbReference>
<reference evidence="2 3" key="1">
    <citation type="submission" date="2016-11" db="EMBL/GenBank/DDBJ databases">
        <title>Draft Genome Sequences of Nine Cyanobacterial Strains from Diverse Habitats.</title>
        <authorList>
            <person name="Zhu T."/>
            <person name="Hou S."/>
            <person name="Lu X."/>
            <person name="Hess W.R."/>
        </authorList>
    </citation>
    <scope>NUCLEOTIDE SEQUENCE [LARGE SCALE GENOMIC DNA]</scope>
    <source>
        <strain evidence="2 3">NIES-592</strain>
    </source>
</reference>
<dbReference type="GO" id="GO:0005886">
    <property type="term" value="C:plasma membrane"/>
    <property type="evidence" value="ECO:0007669"/>
    <property type="project" value="InterPro"/>
</dbReference>
<keyword evidence="1" id="KW-1133">Transmembrane helix</keyword>
<feature type="transmembrane region" description="Helical" evidence="1">
    <location>
        <begin position="66"/>
        <end position="87"/>
    </location>
</feature>
<name>A0A1U7GT26_9CYAN</name>
<dbReference type="AlphaFoldDB" id="A0A1U7GT26"/>